<protein>
    <submittedName>
        <fullName evidence="4">Site-specific integrase</fullName>
    </submittedName>
</protein>
<organism evidence="4 5">
    <name type="scientific">Gemmata palustris</name>
    <dbReference type="NCBI Taxonomy" id="2822762"/>
    <lineage>
        <taxon>Bacteria</taxon>
        <taxon>Pseudomonadati</taxon>
        <taxon>Planctomycetota</taxon>
        <taxon>Planctomycetia</taxon>
        <taxon>Gemmatales</taxon>
        <taxon>Gemmataceae</taxon>
        <taxon>Gemmata</taxon>
    </lineage>
</organism>
<comment type="caution">
    <text evidence="4">The sequence shown here is derived from an EMBL/GenBank/DDBJ whole genome shotgun (WGS) entry which is preliminary data.</text>
</comment>
<dbReference type="Gene3D" id="1.10.443.10">
    <property type="entry name" value="Intergrase catalytic core"/>
    <property type="match status" value="1"/>
</dbReference>
<evidence type="ECO:0000256" key="1">
    <source>
        <dbReference type="ARBA" id="ARBA00023172"/>
    </source>
</evidence>
<feature type="domain" description="Tyr recombinase" evidence="3">
    <location>
        <begin position="370"/>
        <end position="421"/>
    </location>
</feature>
<evidence type="ECO:0000256" key="2">
    <source>
        <dbReference type="SAM" id="MobiDB-lite"/>
    </source>
</evidence>
<evidence type="ECO:0000259" key="3">
    <source>
        <dbReference type="Pfam" id="PF00589"/>
    </source>
</evidence>
<dbReference type="Pfam" id="PF00589">
    <property type="entry name" value="Phage_integrase"/>
    <property type="match status" value="1"/>
</dbReference>
<evidence type="ECO:0000313" key="4">
    <source>
        <dbReference type="EMBL" id="MBP3957173.1"/>
    </source>
</evidence>
<dbReference type="RefSeq" id="WP_210655983.1">
    <property type="nucleotide sequence ID" value="NZ_JAGKQQ010000001.1"/>
</dbReference>
<dbReference type="InterPro" id="IPR050090">
    <property type="entry name" value="Tyrosine_recombinase_XerCD"/>
</dbReference>
<dbReference type="PANTHER" id="PTHR30349:SF64">
    <property type="entry name" value="PROPHAGE INTEGRASE INTD-RELATED"/>
    <property type="match status" value="1"/>
</dbReference>
<feature type="region of interest" description="Disordered" evidence="2">
    <location>
        <begin position="296"/>
        <end position="322"/>
    </location>
</feature>
<keyword evidence="1" id="KW-0233">DNA recombination</keyword>
<reference evidence="4 5" key="1">
    <citation type="submission" date="2021-04" db="EMBL/GenBank/DDBJ databases">
        <authorList>
            <person name="Ivanova A."/>
        </authorList>
    </citation>
    <scope>NUCLEOTIDE SEQUENCE [LARGE SCALE GENOMIC DNA]</scope>
    <source>
        <strain evidence="4 5">G18</strain>
    </source>
</reference>
<dbReference type="InterPro" id="IPR002104">
    <property type="entry name" value="Integrase_catalytic"/>
</dbReference>
<dbReference type="CDD" id="cd00397">
    <property type="entry name" value="DNA_BRE_C"/>
    <property type="match status" value="1"/>
</dbReference>
<dbReference type="SUPFAM" id="SSF56349">
    <property type="entry name" value="DNA breaking-rejoining enzymes"/>
    <property type="match status" value="2"/>
</dbReference>
<gene>
    <name evidence="4" type="ORF">J8F10_18070</name>
</gene>
<proteinExistence type="predicted"/>
<dbReference type="PANTHER" id="PTHR30349">
    <property type="entry name" value="PHAGE INTEGRASE-RELATED"/>
    <property type="match status" value="1"/>
</dbReference>
<dbReference type="EMBL" id="JAGKQQ010000001">
    <property type="protein sequence ID" value="MBP3957173.1"/>
    <property type="molecule type" value="Genomic_DNA"/>
</dbReference>
<dbReference type="InterPro" id="IPR013762">
    <property type="entry name" value="Integrase-like_cat_sf"/>
</dbReference>
<feature type="compositionally biased region" description="Basic residues" evidence="2">
    <location>
        <begin position="310"/>
        <end position="322"/>
    </location>
</feature>
<dbReference type="Proteomes" id="UP000676565">
    <property type="component" value="Unassembled WGS sequence"/>
</dbReference>
<name>A0ABS5BU07_9BACT</name>
<evidence type="ECO:0000313" key="5">
    <source>
        <dbReference type="Proteomes" id="UP000676565"/>
    </source>
</evidence>
<dbReference type="InterPro" id="IPR011010">
    <property type="entry name" value="DNA_brk_join_enz"/>
</dbReference>
<sequence length="433" mass="48340">MSARRKPTPSYLLHKQSERARAVWTDSTGTRQQKLLPGLFDSPESRSAFARLLLELEVAPHARTNPDGATVNEVLLAFITFAETHYRRADGTTTNELDEYKLVSRHVRELYGDRPAAEFGPLALKALRQRFIGAGWARGFINQRVGRVRRVFKWAASEELVPATVYHALATVAGLQRGRSAARESEPVGPVAGAVVDATLPFLNRHVRGLIECQRLTGCRPGEACAIRRSEIDTTGPIWFYKPPQHKTAWRGNDRTIAIGPKAQELLQQFFTPDAADYLFSPARAVEELRAARGANRKTPRYPSHMARNAAKRKARPKRAPAHRYTRGSYGVAIDRACDKAFPPAEPLAPRPGEFTKAWWVRLTADERATVKAWQKAHRWHPNQLRHLFATEVRKGHGLEAAQVLLGHSRADVTQVYAERNEALAATVAAKIG</sequence>
<accession>A0ABS5BU07</accession>
<keyword evidence="5" id="KW-1185">Reference proteome</keyword>